<dbReference type="GeneID" id="93031084"/>
<organism evidence="2 3">
    <name type="scientific">Burkholderia diffusa</name>
    <dbReference type="NCBI Taxonomy" id="488732"/>
    <lineage>
        <taxon>Bacteria</taxon>
        <taxon>Pseudomonadati</taxon>
        <taxon>Pseudomonadota</taxon>
        <taxon>Betaproteobacteria</taxon>
        <taxon>Burkholderiales</taxon>
        <taxon>Burkholderiaceae</taxon>
        <taxon>Burkholderia</taxon>
        <taxon>Burkholderia cepacia complex</taxon>
    </lineage>
</organism>
<evidence type="ECO:0008006" key="4">
    <source>
        <dbReference type="Google" id="ProtNLM"/>
    </source>
</evidence>
<evidence type="ECO:0000313" key="2">
    <source>
        <dbReference type="EMBL" id="VWC23721.1"/>
    </source>
</evidence>
<dbReference type="Proteomes" id="UP000494125">
    <property type="component" value="Unassembled WGS sequence"/>
</dbReference>
<evidence type="ECO:0000313" key="3">
    <source>
        <dbReference type="Proteomes" id="UP000494125"/>
    </source>
</evidence>
<sequence length="138" mass="15502">MFWAAMDLLYLARYLWLNVVEGKIPFVADILRLQNLEQPTWYAPLTTSLSLGLTCFIAVTAYLFLTNSWAARPMAYVQIPFRLLLAVPSLSFIPWLLNLFGSHSLVLNIALLIASESVKVLTLYRSGRLGGRANQLPS</sequence>
<reference evidence="2 3" key="1">
    <citation type="submission" date="2019-09" db="EMBL/GenBank/DDBJ databases">
        <authorList>
            <person name="Depoorter E."/>
        </authorList>
    </citation>
    <scope>NUCLEOTIDE SEQUENCE [LARGE SCALE GENOMIC DNA]</scope>
    <source>
        <strain evidence="2">LMG 24065</strain>
    </source>
</reference>
<evidence type="ECO:0000256" key="1">
    <source>
        <dbReference type="SAM" id="Phobius"/>
    </source>
</evidence>
<keyword evidence="1" id="KW-0812">Transmembrane</keyword>
<keyword evidence="3" id="KW-1185">Reference proteome</keyword>
<keyword evidence="1" id="KW-1133">Transmembrane helix</keyword>
<dbReference type="EMBL" id="CABVPN010000041">
    <property type="protein sequence ID" value="VWC23721.1"/>
    <property type="molecule type" value="Genomic_DNA"/>
</dbReference>
<feature type="transmembrane region" description="Helical" evidence="1">
    <location>
        <begin position="103"/>
        <end position="124"/>
    </location>
</feature>
<dbReference type="RefSeq" id="WP_151048651.1">
    <property type="nucleotide sequence ID" value="NZ_CABVPN010000041.1"/>
</dbReference>
<proteinExistence type="predicted"/>
<accession>A0A6P2QWG6</accession>
<protein>
    <recommendedName>
        <fullName evidence="4">Arginine:ornithine antiporter</fullName>
    </recommendedName>
</protein>
<name>A0A6P2QWG6_9BURK</name>
<feature type="transmembrane region" description="Helical" evidence="1">
    <location>
        <begin position="41"/>
        <end position="65"/>
    </location>
</feature>
<dbReference type="AlphaFoldDB" id="A0A6P2QWG6"/>
<gene>
    <name evidence="2" type="ORF">BDI24065_06001</name>
</gene>
<keyword evidence="1" id="KW-0472">Membrane</keyword>